<evidence type="ECO:0000313" key="1">
    <source>
        <dbReference type="EMBL" id="MDC7788984.1"/>
    </source>
</evidence>
<comment type="caution">
    <text evidence="1">The sequence shown here is derived from an EMBL/GenBank/DDBJ whole genome shotgun (WGS) entry which is preliminary data.</text>
</comment>
<keyword evidence="2" id="KW-1185">Reference proteome</keyword>
<evidence type="ECO:0000313" key="2">
    <source>
        <dbReference type="Proteomes" id="UP001165652"/>
    </source>
</evidence>
<dbReference type="RefSeq" id="WP_272779815.1">
    <property type="nucleotide sequence ID" value="NZ_JAQQLI010000057.1"/>
</dbReference>
<dbReference type="EMBL" id="JAQQLI010000057">
    <property type="protein sequence ID" value="MDC7788984.1"/>
    <property type="molecule type" value="Genomic_DNA"/>
</dbReference>
<accession>A0ABT5JHE0</accession>
<organism evidence="1 2">
    <name type="scientific">Rhodoplanes tepidamans</name>
    <name type="common">Rhodoplanes cryptolactis</name>
    <dbReference type="NCBI Taxonomy" id="200616"/>
    <lineage>
        <taxon>Bacteria</taxon>
        <taxon>Pseudomonadati</taxon>
        <taxon>Pseudomonadota</taxon>
        <taxon>Alphaproteobacteria</taxon>
        <taxon>Hyphomicrobiales</taxon>
        <taxon>Nitrobacteraceae</taxon>
        <taxon>Rhodoplanes</taxon>
    </lineage>
</organism>
<sequence length="294" mass="33833">MIRYNYDPVQVAAEIRAVDRTWFEKAQERTSTFIALGRFQERSSIWSKVKPAFMRLQHDKCVFCERQFESREFGAIEFDIEHFRPKSEVAVWPDPRRHPKLAYSFSTGDAADGYFWLAYELTNYAASCKVCNTRFKLSYFPVAGTRGRSPSSPRELAAEKPFLCYPIGDLDEDPEELITFLATTAVPARKFGPSRRRGQVIIDFFGLNEREQLHRQRARMISLFGPALQAVADGRASPKDRAVVDRMNAPDLPHAGCVRAFRRLWETDREVARRAYDLCHAFAVSDKRTPPPEI</sequence>
<reference evidence="1" key="1">
    <citation type="journal article" date="2023" name="Microbiol Resour">
        <title>Genome Sequences of Rhodoplanes serenus and Two Thermotolerant Strains, Rhodoplanes tepidamans and 'Rhodoplanes cryptolactis,' Further Refine the Genus.</title>
        <authorList>
            <person name="Rayyan A.A."/>
            <person name="Kyndt J.A."/>
        </authorList>
    </citation>
    <scope>NUCLEOTIDE SEQUENCE</scope>
    <source>
        <strain evidence="1">DSM 9987</strain>
    </source>
</reference>
<protein>
    <recommendedName>
        <fullName evidence="3">HNH endonuclease</fullName>
    </recommendedName>
</protein>
<evidence type="ECO:0008006" key="3">
    <source>
        <dbReference type="Google" id="ProtNLM"/>
    </source>
</evidence>
<reference evidence="1" key="2">
    <citation type="submission" date="2023-02" db="EMBL/GenBank/DDBJ databases">
        <authorList>
            <person name="Rayyan A."/>
            <person name="Meyer T."/>
            <person name="Kyndt J.A."/>
        </authorList>
    </citation>
    <scope>NUCLEOTIDE SEQUENCE</scope>
    <source>
        <strain evidence="1">DSM 9987</strain>
    </source>
</reference>
<gene>
    <name evidence="1" type="ORF">PQJ73_25155</name>
</gene>
<name>A0ABT5JHE0_RHOTP</name>
<dbReference type="Gene3D" id="1.10.30.50">
    <property type="match status" value="1"/>
</dbReference>
<dbReference type="Proteomes" id="UP001165652">
    <property type="component" value="Unassembled WGS sequence"/>
</dbReference>
<proteinExistence type="predicted"/>